<feature type="transmembrane region" description="Helical" evidence="1">
    <location>
        <begin position="20"/>
        <end position="45"/>
    </location>
</feature>
<name>A0A5B7CKV6_PORTR</name>
<protein>
    <submittedName>
        <fullName evidence="2">Uncharacterized protein</fullName>
    </submittedName>
</protein>
<dbReference type="EMBL" id="VSRR010000021">
    <property type="protein sequence ID" value="MPC08203.1"/>
    <property type="molecule type" value="Genomic_DNA"/>
</dbReference>
<keyword evidence="1" id="KW-1133">Transmembrane helix</keyword>
<keyword evidence="3" id="KW-1185">Reference proteome</keyword>
<keyword evidence="1" id="KW-0472">Membrane</keyword>
<reference evidence="2 3" key="1">
    <citation type="submission" date="2019-05" db="EMBL/GenBank/DDBJ databases">
        <title>Another draft genome of Portunus trituberculatus and its Hox gene families provides insights of decapod evolution.</title>
        <authorList>
            <person name="Jeong J.-H."/>
            <person name="Song I."/>
            <person name="Kim S."/>
            <person name="Choi T."/>
            <person name="Kim D."/>
            <person name="Ryu S."/>
            <person name="Kim W."/>
        </authorList>
    </citation>
    <scope>NUCLEOTIDE SEQUENCE [LARGE SCALE GENOMIC DNA]</scope>
    <source>
        <tissue evidence="2">Muscle</tissue>
    </source>
</reference>
<evidence type="ECO:0000256" key="1">
    <source>
        <dbReference type="SAM" id="Phobius"/>
    </source>
</evidence>
<organism evidence="2 3">
    <name type="scientific">Portunus trituberculatus</name>
    <name type="common">Swimming crab</name>
    <name type="synonym">Neptunus trituberculatus</name>
    <dbReference type="NCBI Taxonomy" id="210409"/>
    <lineage>
        <taxon>Eukaryota</taxon>
        <taxon>Metazoa</taxon>
        <taxon>Ecdysozoa</taxon>
        <taxon>Arthropoda</taxon>
        <taxon>Crustacea</taxon>
        <taxon>Multicrustacea</taxon>
        <taxon>Malacostraca</taxon>
        <taxon>Eumalacostraca</taxon>
        <taxon>Eucarida</taxon>
        <taxon>Decapoda</taxon>
        <taxon>Pleocyemata</taxon>
        <taxon>Brachyura</taxon>
        <taxon>Eubrachyura</taxon>
        <taxon>Portunoidea</taxon>
        <taxon>Portunidae</taxon>
        <taxon>Portuninae</taxon>
        <taxon>Portunus</taxon>
    </lineage>
</organism>
<accession>A0A5B7CKV6</accession>
<dbReference type="Proteomes" id="UP000324222">
    <property type="component" value="Unassembled WGS sequence"/>
</dbReference>
<evidence type="ECO:0000313" key="2">
    <source>
        <dbReference type="EMBL" id="MPC08203.1"/>
    </source>
</evidence>
<dbReference type="AlphaFoldDB" id="A0A5B7CKV6"/>
<keyword evidence="1" id="KW-0812">Transmembrane</keyword>
<comment type="caution">
    <text evidence="2">The sequence shown here is derived from an EMBL/GenBank/DDBJ whole genome shotgun (WGS) entry which is preliminary data.</text>
</comment>
<sequence length="83" mass="8945">MNNTEASEGMTGCSYTQSGWVVAAVAVGVCVAVRLQLFLAAKLTIENSPTALNRRRIPVVAGQCTPGTAFFKVTVYFNLLEQY</sequence>
<evidence type="ECO:0000313" key="3">
    <source>
        <dbReference type="Proteomes" id="UP000324222"/>
    </source>
</evidence>
<gene>
    <name evidence="2" type="ORF">E2C01_000780</name>
</gene>
<proteinExistence type="predicted"/>